<organism evidence="1 2">
    <name type="scientific">Dreissena polymorpha</name>
    <name type="common">Zebra mussel</name>
    <name type="synonym">Mytilus polymorpha</name>
    <dbReference type="NCBI Taxonomy" id="45954"/>
    <lineage>
        <taxon>Eukaryota</taxon>
        <taxon>Metazoa</taxon>
        <taxon>Spiralia</taxon>
        <taxon>Lophotrochozoa</taxon>
        <taxon>Mollusca</taxon>
        <taxon>Bivalvia</taxon>
        <taxon>Autobranchia</taxon>
        <taxon>Heteroconchia</taxon>
        <taxon>Euheterodonta</taxon>
        <taxon>Imparidentia</taxon>
        <taxon>Neoheterodontei</taxon>
        <taxon>Myida</taxon>
        <taxon>Dreissenoidea</taxon>
        <taxon>Dreissenidae</taxon>
        <taxon>Dreissena</taxon>
    </lineage>
</organism>
<keyword evidence="2" id="KW-1185">Reference proteome</keyword>
<protein>
    <submittedName>
        <fullName evidence="1">Uncharacterized protein</fullName>
    </submittedName>
</protein>
<dbReference type="AlphaFoldDB" id="A0A9D4FRT0"/>
<gene>
    <name evidence="1" type="ORF">DPMN_155746</name>
</gene>
<reference evidence="1" key="1">
    <citation type="journal article" date="2019" name="bioRxiv">
        <title>The Genome of the Zebra Mussel, Dreissena polymorpha: A Resource for Invasive Species Research.</title>
        <authorList>
            <person name="McCartney M.A."/>
            <person name="Auch B."/>
            <person name="Kono T."/>
            <person name="Mallez S."/>
            <person name="Zhang Y."/>
            <person name="Obille A."/>
            <person name="Becker A."/>
            <person name="Abrahante J.E."/>
            <person name="Garbe J."/>
            <person name="Badalamenti J.P."/>
            <person name="Herman A."/>
            <person name="Mangelson H."/>
            <person name="Liachko I."/>
            <person name="Sullivan S."/>
            <person name="Sone E.D."/>
            <person name="Koren S."/>
            <person name="Silverstein K.A.T."/>
            <person name="Beckman K.B."/>
            <person name="Gohl D.M."/>
        </authorList>
    </citation>
    <scope>NUCLEOTIDE SEQUENCE</scope>
    <source>
        <strain evidence="1">Duluth1</strain>
        <tissue evidence="1">Whole animal</tissue>
    </source>
</reference>
<comment type="caution">
    <text evidence="1">The sequence shown here is derived from an EMBL/GenBank/DDBJ whole genome shotgun (WGS) entry which is preliminary data.</text>
</comment>
<name>A0A9D4FRT0_DREPO</name>
<sequence>MSSQKVHPKKRICNNRKDELYNDVTADIIFRDLTFHKSAVGDKGAYVVQSITNALWYLTNHHTTINDIAQRSKDAHPLPS</sequence>
<proteinExistence type="predicted"/>
<dbReference type="Proteomes" id="UP000828390">
    <property type="component" value="Unassembled WGS sequence"/>
</dbReference>
<evidence type="ECO:0000313" key="1">
    <source>
        <dbReference type="EMBL" id="KAH3802078.1"/>
    </source>
</evidence>
<reference evidence="1" key="2">
    <citation type="submission" date="2020-11" db="EMBL/GenBank/DDBJ databases">
        <authorList>
            <person name="McCartney M.A."/>
            <person name="Auch B."/>
            <person name="Kono T."/>
            <person name="Mallez S."/>
            <person name="Becker A."/>
            <person name="Gohl D.M."/>
            <person name="Silverstein K.A.T."/>
            <person name="Koren S."/>
            <person name="Bechman K.B."/>
            <person name="Herman A."/>
            <person name="Abrahante J.E."/>
            <person name="Garbe J."/>
        </authorList>
    </citation>
    <scope>NUCLEOTIDE SEQUENCE</scope>
    <source>
        <strain evidence="1">Duluth1</strain>
        <tissue evidence="1">Whole animal</tissue>
    </source>
</reference>
<evidence type="ECO:0000313" key="2">
    <source>
        <dbReference type="Proteomes" id="UP000828390"/>
    </source>
</evidence>
<accession>A0A9D4FRT0</accession>
<dbReference type="EMBL" id="JAIWYP010000007">
    <property type="protein sequence ID" value="KAH3802078.1"/>
    <property type="molecule type" value="Genomic_DNA"/>
</dbReference>